<proteinExistence type="predicted"/>
<protein>
    <submittedName>
        <fullName evidence="2">Transforming growth factor beta regulator 1</fullName>
    </submittedName>
</protein>
<dbReference type="WBParaSite" id="MCU_003926-RA">
    <property type="protein sequence ID" value="MCU_003926-RA"/>
    <property type="gene ID" value="MCU_003926"/>
</dbReference>
<dbReference type="AlphaFoldDB" id="A0A5K3EY41"/>
<keyword evidence="1" id="KW-0175">Coiled coil</keyword>
<reference evidence="2" key="1">
    <citation type="submission" date="2019-11" db="UniProtKB">
        <authorList>
            <consortium name="WormBaseParasite"/>
        </authorList>
    </citation>
    <scope>IDENTIFICATION</scope>
</reference>
<accession>A0A5K3EY41</accession>
<feature type="coiled-coil region" evidence="1">
    <location>
        <begin position="30"/>
        <end position="78"/>
    </location>
</feature>
<evidence type="ECO:0000313" key="2">
    <source>
        <dbReference type="WBParaSite" id="MCU_003926-RA"/>
    </source>
</evidence>
<name>A0A5K3EY41_MESCO</name>
<organism evidence="2">
    <name type="scientific">Mesocestoides corti</name>
    <name type="common">Flatworm</name>
    <dbReference type="NCBI Taxonomy" id="53468"/>
    <lineage>
        <taxon>Eukaryota</taxon>
        <taxon>Metazoa</taxon>
        <taxon>Spiralia</taxon>
        <taxon>Lophotrochozoa</taxon>
        <taxon>Platyhelminthes</taxon>
        <taxon>Cestoda</taxon>
        <taxon>Eucestoda</taxon>
        <taxon>Cyclophyllidea</taxon>
        <taxon>Mesocestoididae</taxon>
        <taxon>Mesocestoides</taxon>
    </lineage>
</organism>
<sequence>MSPPMEKLSTSSLNVRTKHTIAALTARQYRANKKKELEDLKLQLELFKNAYLRYKDMYEKSQKELNLVIKRYSELEQTLQTRSSFQLESTLDSCAPTTLPNLSPCPSAESPLPFDNEIPYNTLDDPIYFLCAT</sequence>
<evidence type="ECO:0000256" key="1">
    <source>
        <dbReference type="SAM" id="Coils"/>
    </source>
</evidence>